<dbReference type="ExpressionAtlas" id="A0A1D6NDR5">
    <property type="expression patterns" value="baseline and differential"/>
</dbReference>
<accession>A0A1D6NDR5</accession>
<dbReference type="InterPro" id="IPR019341">
    <property type="entry name" value="Alpha/Gamma-adaptin-bd_p34"/>
</dbReference>
<dbReference type="AlphaFoldDB" id="A0A1D6NDR5"/>
<evidence type="ECO:0000313" key="1">
    <source>
        <dbReference type="EMBL" id="ONM38630.1"/>
    </source>
</evidence>
<gene>
    <name evidence="1" type="ORF">ZEAMMB73_Zm00001d043645</name>
</gene>
<dbReference type="STRING" id="4577.A0A1D6NDR5"/>
<protein>
    <submittedName>
        <fullName evidence="1">GTP binding</fullName>
    </submittedName>
</protein>
<dbReference type="PANTHER" id="PTHR14659:SF1">
    <property type="entry name" value="ALPHA- AND GAMMA-ADAPTIN-BINDING PROTEIN P34"/>
    <property type="match status" value="1"/>
</dbReference>
<dbReference type="InParanoid" id="A0A1D6NDR5"/>
<reference evidence="1" key="1">
    <citation type="submission" date="2015-12" db="EMBL/GenBank/DDBJ databases">
        <title>Update maize B73 reference genome by single molecule sequencing technologies.</title>
        <authorList>
            <consortium name="Maize Genome Sequencing Project"/>
            <person name="Ware D."/>
        </authorList>
    </citation>
    <scope>NUCLEOTIDE SEQUENCE [LARGE SCALE GENOMIC DNA]</scope>
    <source>
        <tissue evidence="1">Seedling</tissue>
    </source>
</reference>
<proteinExistence type="predicted"/>
<name>A0A1D6NDR5_MAIZE</name>
<sequence length="107" mass="12205">MFEILLCIGNKADLIPDHSVQNIEYIEAFASNADFDKYRSVDGDSQGLVDGDSQGLERLLGALSAHMWPGIILKSRNRITTPFLVEKQESKYDEFNYDLEYEVVSWI</sequence>
<dbReference type="PANTHER" id="PTHR14659">
    <property type="entry name" value="ALPHA- AND GAMMA-ADAPTIN-BINDING PROTEIN P34"/>
    <property type="match status" value="1"/>
</dbReference>
<dbReference type="PaxDb" id="4577-GRMZM2G315850_P01"/>
<organism evidence="1">
    <name type="scientific">Zea mays</name>
    <name type="common">Maize</name>
    <dbReference type="NCBI Taxonomy" id="4577"/>
    <lineage>
        <taxon>Eukaryota</taxon>
        <taxon>Viridiplantae</taxon>
        <taxon>Streptophyta</taxon>
        <taxon>Embryophyta</taxon>
        <taxon>Tracheophyta</taxon>
        <taxon>Spermatophyta</taxon>
        <taxon>Magnoliopsida</taxon>
        <taxon>Liliopsida</taxon>
        <taxon>Poales</taxon>
        <taxon>Poaceae</taxon>
        <taxon>PACMAD clade</taxon>
        <taxon>Panicoideae</taxon>
        <taxon>Andropogonodae</taxon>
        <taxon>Andropogoneae</taxon>
        <taxon>Tripsacinae</taxon>
        <taxon>Zea</taxon>
    </lineage>
</organism>
<dbReference type="eggNOG" id="KOG4273">
    <property type="taxonomic scope" value="Eukaryota"/>
</dbReference>
<dbReference type="EMBL" id="CM007649">
    <property type="protein sequence ID" value="ONM38630.1"/>
    <property type="molecule type" value="Genomic_DNA"/>
</dbReference>